<dbReference type="AlphaFoldDB" id="A0A5S4ZNM5"/>
<keyword evidence="6" id="KW-1185">Reference proteome</keyword>
<dbReference type="Pfam" id="PF00037">
    <property type="entry name" value="Fer4"/>
    <property type="match status" value="1"/>
</dbReference>
<keyword evidence="1" id="KW-0479">Metal-binding</keyword>
<evidence type="ECO:0000313" key="6">
    <source>
        <dbReference type="Proteomes" id="UP000323166"/>
    </source>
</evidence>
<comment type="caution">
    <text evidence="5">The sequence shown here is derived from an EMBL/GenBank/DDBJ whole genome shotgun (WGS) entry which is preliminary data.</text>
</comment>
<reference evidence="5 6" key="1">
    <citation type="submission" date="2019-07" db="EMBL/GenBank/DDBJ databases">
        <title>Genomic Encyclopedia of Type Strains, Phase I: the one thousand microbial genomes (KMG-I) project.</title>
        <authorList>
            <person name="Kyrpides N."/>
        </authorList>
    </citation>
    <scope>NUCLEOTIDE SEQUENCE [LARGE SCALE GENOMIC DNA]</scope>
    <source>
        <strain evidence="5 6">DSM 6562</strain>
    </source>
</reference>
<protein>
    <submittedName>
        <fullName evidence="5">4Fe-4S dicluster protein</fullName>
    </submittedName>
</protein>
<dbReference type="Proteomes" id="UP000323166">
    <property type="component" value="Unassembled WGS sequence"/>
</dbReference>
<accession>A0A5S4ZNM5</accession>
<feature type="domain" description="4Fe-4S ferredoxin-type" evidence="4">
    <location>
        <begin position="284"/>
        <end position="313"/>
    </location>
</feature>
<organism evidence="5 6">
    <name type="scientific">Desulfallas thermosapovorans DSM 6562</name>
    <dbReference type="NCBI Taxonomy" id="1121431"/>
    <lineage>
        <taxon>Bacteria</taxon>
        <taxon>Bacillati</taxon>
        <taxon>Bacillota</taxon>
        <taxon>Clostridia</taxon>
        <taxon>Eubacteriales</taxon>
        <taxon>Desulfallaceae</taxon>
        <taxon>Desulfallas</taxon>
    </lineage>
</organism>
<dbReference type="GO" id="GO:0046872">
    <property type="term" value="F:metal ion binding"/>
    <property type="evidence" value="ECO:0007669"/>
    <property type="project" value="UniProtKB-KW"/>
</dbReference>
<evidence type="ECO:0000256" key="1">
    <source>
        <dbReference type="ARBA" id="ARBA00022723"/>
    </source>
</evidence>
<proteinExistence type="predicted"/>
<dbReference type="InterPro" id="IPR017900">
    <property type="entry name" value="4Fe4S_Fe_S_CS"/>
</dbReference>
<dbReference type="EMBL" id="VNHM01000019">
    <property type="protein sequence ID" value="TYO93337.1"/>
    <property type="molecule type" value="Genomic_DNA"/>
</dbReference>
<evidence type="ECO:0000313" key="5">
    <source>
        <dbReference type="EMBL" id="TYO93337.1"/>
    </source>
</evidence>
<dbReference type="SUPFAM" id="SSF54862">
    <property type="entry name" value="4Fe-4S ferredoxins"/>
    <property type="match status" value="1"/>
</dbReference>
<evidence type="ECO:0000256" key="2">
    <source>
        <dbReference type="ARBA" id="ARBA00023004"/>
    </source>
</evidence>
<dbReference type="GO" id="GO:0051536">
    <property type="term" value="F:iron-sulfur cluster binding"/>
    <property type="evidence" value="ECO:0007669"/>
    <property type="project" value="UniProtKB-KW"/>
</dbReference>
<keyword evidence="3" id="KW-0411">Iron-sulfur</keyword>
<dbReference type="PROSITE" id="PS51379">
    <property type="entry name" value="4FE4S_FER_2"/>
    <property type="match status" value="2"/>
</dbReference>
<keyword evidence="2" id="KW-0408">Iron</keyword>
<sequence length="486" mass="53087">MGHMAGKDIYRRLGEKIDNLTVKSPWNEALHRVLKELYTEEEADLVVQMPYLLSSADRIAGITGIDPEIMQGRLASLAEKGLVLDLYHDGRYYYMPSPLMVGIFEFTMMRSGSFNPTVAANLFYAYLSGSGDFYRANAGDGQQIALARALPYTDAVAPEDVVEILPYEKAEAIVDSHRQYAIGTCACRHEKLHSGHKNCSVPLDTCMSFGYAADYLIRHNMAVQVSRGQAMENLARCRELGLVFCADNVQRNVTFICCCCACCCNMLQGINRFGYPGFIKTSGFIATVESDKCTGCGRCAAACPVKAIRLAPVQRGNPANSVLAGALPARGGAPVGLDAVAPLPGQGNETLGYPESKPVSGPASGSVQKPVKFSLIDEDICLGCGVCVTQCVFRALRLRKRRQRVLPPETTFERNILACLERGTLQNYIFDDPGAVTHRVMRGILGGILKLPPVKKALVRDTFRSAFINTLVAVVKLTDKHWITKL</sequence>
<gene>
    <name evidence="5" type="ORF">LX24_02663</name>
</gene>
<name>A0A5S4ZNM5_9FIRM</name>
<dbReference type="RefSeq" id="WP_166512606.1">
    <property type="nucleotide sequence ID" value="NZ_VNHM01000019.1"/>
</dbReference>
<dbReference type="PROSITE" id="PS00198">
    <property type="entry name" value="4FE4S_FER_1"/>
    <property type="match status" value="1"/>
</dbReference>
<feature type="domain" description="4Fe-4S ferredoxin-type" evidence="4">
    <location>
        <begin position="372"/>
        <end position="401"/>
    </location>
</feature>
<dbReference type="Gene3D" id="3.30.70.20">
    <property type="match status" value="1"/>
</dbReference>
<dbReference type="InterPro" id="IPR017896">
    <property type="entry name" value="4Fe4S_Fe-S-bd"/>
</dbReference>
<evidence type="ECO:0000256" key="3">
    <source>
        <dbReference type="ARBA" id="ARBA00023014"/>
    </source>
</evidence>
<evidence type="ECO:0000259" key="4">
    <source>
        <dbReference type="PROSITE" id="PS51379"/>
    </source>
</evidence>